<organism evidence="4">
    <name type="scientific">Nippostrongylus brasiliensis</name>
    <name type="common">Rat hookworm</name>
    <dbReference type="NCBI Taxonomy" id="27835"/>
    <lineage>
        <taxon>Eukaryota</taxon>
        <taxon>Metazoa</taxon>
        <taxon>Ecdysozoa</taxon>
        <taxon>Nematoda</taxon>
        <taxon>Chromadorea</taxon>
        <taxon>Rhabditida</taxon>
        <taxon>Rhabditina</taxon>
        <taxon>Rhabditomorpha</taxon>
        <taxon>Strongyloidea</taxon>
        <taxon>Heligmosomidae</taxon>
        <taxon>Nippostrongylus</taxon>
    </lineage>
</organism>
<dbReference type="AlphaFoldDB" id="A0A0N4XJ41"/>
<dbReference type="WBParaSite" id="NBR_0000254301-mRNA-1">
    <property type="protein sequence ID" value="NBR_0000254301-mRNA-1"/>
    <property type="gene ID" value="NBR_0000254301"/>
</dbReference>
<reference evidence="2 3" key="2">
    <citation type="submission" date="2018-11" db="EMBL/GenBank/DDBJ databases">
        <authorList>
            <consortium name="Pathogen Informatics"/>
        </authorList>
    </citation>
    <scope>NUCLEOTIDE SEQUENCE [LARGE SCALE GENOMIC DNA]</scope>
</reference>
<evidence type="ECO:0000313" key="3">
    <source>
        <dbReference type="Proteomes" id="UP000271162"/>
    </source>
</evidence>
<evidence type="ECO:0000313" key="2">
    <source>
        <dbReference type="EMBL" id="VDL66133.1"/>
    </source>
</evidence>
<protein>
    <submittedName>
        <fullName evidence="4">PRKR-interacting protein 1 (inferred by orthology to a human protein)</fullName>
    </submittedName>
</protein>
<dbReference type="Proteomes" id="UP000271162">
    <property type="component" value="Unassembled WGS sequence"/>
</dbReference>
<feature type="region of interest" description="Disordered" evidence="1">
    <location>
        <begin position="1"/>
        <end position="108"/>
    </location>
</feature>
<dbReference type="OMA" id="EARRDHQ"/>
<gene>
    <name evidence="2" type="ORF">NBR_LOCUS2544</name>
</gene>
<evidence type="ECO:0000313" key="4">
    <source>
        <dbReference type="WBParaSite" id="NBR_0000254301-mRNA-1"/>
    </source>
</evidence>
<proteinExistence type="predicted"/>
<keyword evidence="3" id="KW-1185">Reference proteome</keyword>
<feature type="compositionally biased region" description="Basic residues" evidence="1">
    <location>
        <begin position="87"/>
        <end position="98"/>
    </location>
</feature>
<evidence type="ECO:0000256" key="1">
    <source>
        <dbReference type="SAM" id="MobiDB-lite"/>
    </source>
</evidence>
<name>A0A0N4XJ41_NIPBR</name>
<accession>A0A0N4XJ41</accession>
<feature type="compositionally biased region" description="Basic and acidic residues" evidence="1">
    <location>
        <begin position="71"/>
        <end position="86"/>
    </location>
</feature>
<sequence length="108" mass="12686">MVTVIPQAERKLREKKQKEPRDDSRKLLPYPEVKPPTASQKKRRLNELERDKKEKIAMGFYQSRSDEDDTLEKVNSLKEELTEQSRRRSQKDKKKKTKLSISSGSGKL</sequence>
<feature type="compositionally biased region" description="Low complexity" evidence="1">
    <location>
        <begin position="99"/>
        <end position="108"/>
    </location>
</feature>
<feature type="compositionally biased region" description="Basic and acidic residues" evidence="1">
    <location>
        <begin position="8"/>
        <end position="26"/>
    </location>
</feature>
<feature type="compositionally biased region" description="Basic and acidic residues" evidence="1">
    <location>
        <begin position="45"/>
        <end position="56"/>
    </location>
</feature>
<reference evidence="4" key="1">
    <citation type="submission" date="2017-02" db="UniProtKB">
        <authorList>
            <consortium name="WormBaseParasite"/>
        </authorList>
    </citation>
    <scope>IDENTIFICATION</scope>
</reference>
<dbReference type="EMBL" id="UYSL01002982">
    <property type="protein sequence ID" value="VDL66133.1"/>
    <property type="molecule type" value="Genomic_DNA"/>
</dbReference>